<comment type="caution">
    <text evidence="1">The sequence shown here is derived from an EMBL/GenBank/DDBJ whole genome shotgun (WGS) entry which is preliminary data.</text>
</comment>
<dbReference type="Proteomes" id="UP001163324">
    <property type="component" value="Chromosome 6"/>
</dbReference>
<evidence type="ECO:0000313" key="1">
    <source>
        <dbReference type="EMBL" id="KAI9898671.1"/>
    </source>
</evidence>
<keyword evidence="2" id="KW-1185">Reference proteome</keyword>
<dbReference type="EMBL" id="CM047945">
    <property type="protein sequence ID" value="KAI9898671.1"/>
    <property type="molecule type" value="Genomic_DNA"/>
</dbReference>
<proteinExistence type="predicted"/>
<sequence>MTVDYATDTDEVDDGMKTPTGEPSADGNVQQTPVSTTAEGGVMAEPVVLEPESPEDISDNDSALGQDDNASSTVSMTSSIVAYRIENGRTYHAYKEQIGYPLPNDAAEQARLDLQHHLFSLTFDGRLYFSPVDSGRPVRRCLDAGTGTGAWAVDFADDHPGADVIGIDISPIQPAFVPPNLSFQVDDLEDDWTFSQPFDFIFSRMMTGAIDDWPRFFRQSLAGLSPGGWLECHDICLPARSDDGTLRPDSALAQWSDRIFEATSIQGRPCNGARLYRQQMIDAGFVNVREIRFKWPMNRWPADPHYKDLGFWTHQNIAGGISGLSMALFTRVLRWSPQELEVFLAKVRDDMKNRTIHAYWTIHVVYGQCPGY</sequence>
<accession>A0ACC0UX10</accession>
<organism evidence="1 2">
    <name type="scientific">Trichothecium roseum</name>
    <dbReference type="NCBI Taxonomy" id="47278"/>
    <lineage>
        <taxon>Eukaryota</taxon>
        <taxon>Fungi</taxon>
        <taxon>Dikarya</taxon>
        <taxon>Ascomycota</taxon>
        <taxon>Pezizomycotina</taxon>
        <taxon>Sordariomycetes</taxon>
        <taxon>Hypocreomycetidae</taxon>
        <taxon>Hypocreales</taxon>
        <taxon>Hypocreales incertae sedis</taxon>
        <taxon>Trichothecium</taxon>
    </lineage>
</organism>
<protein>
    <submittedName>
        <fullName evidence="1">Uncharacterized protein</fullName>
    </submittedName>
</protein>
<reference evidence="1" key="1">
    <citation type="submission" date="2022-10" db="EMBL/GenBank/DDBJ databases">
        <title>Complete Genome of Trichothecium roseum strain YXFP-22015, a Plant Pathogen Isolated from Citrus.</title>
        <authorList>
            <person name="Wang Y."/>
            <person name="Zhu L."/>
        </authorList>
    </citation>
    <scope>NUCLEOTIDE SEQUENCE</scope>
    <source>
        <strain evidence="1">YXFP-22015</strain>
    </source>
</reference>
<evidence type="ECO:0000313" key="2">
    <source>
        <dbReference type="Proteomes" id="UP001163324"/>
    </source>
</evidence>
<gene>
    <name evidence="1" type="ORF">N3K66_007031</name>
</gene>
<name>A0ACC0UX10_9HYPO</name>